<keyword evidence="4 9" id="KW-0812">Transmembrane</keyword>
<keyword evidence="7 9" id="KW-0472">Membrane</keyword>
<dbReference type="GO" id="GO:0046872">
    <property type="term" value="F:metal ion binding"/>
    <property type="evidence" value="ECO:0007669"/>
    <property type="project" value="UniProtKB-KW"/>
</dbReference>
<evidence type="ECO:0000256" key="3">
    <source>
        <dbReference type="ARBA" id="ARBA00022448"/>
    </source>
</evidence>
<dbReference type="InterPro" id="IPR006667">
    <property type="entry name" value="SLC41_membr_dom"/>
</dbReference>
<keyword evidence="6 9" id="KW-1133">Transmembrane helix</keyword>
<evidence type="ECO:0000256" key="2">
    <source>
        <dbReference type="ARBA" id="ARBA00009749"/>
    </source>
</evidence>
<feature type="region of interest" description="Disordered" evidence="10">
    <location>
        <begin position="1"/>
        <end position="24"/>
    </location>
</feature>
<feature type="compositionally biased region" description="Low complexity" evidence="10">
    <location>
        <begin position="1"/>
        <end position="13"/>
    </location>
</feature>
<comment type="subunit">
    <text evidence="9">Homodimer.</text>
</comment>
<evidence type="ECO:0000256" key="5">
    <source>
        <dbReference type="ARBA" id="ARBA00022842"/>
    </source>
</evidence>
<dbReference type="InterPro" id="IPR006669">
    <property type="entry name" value="MgtE_transporter"/>
</dbReference>
<dbReference type="Pfam" id="PF03448">
    <property type="entry name" value="MgtE_N"/>
    <property type="match status" value="1"/>
</dbReference>
<feature type="domain" description="CBS" evidence="11">
    <location>
        <begin position="229"/>
        <end position="285"/>
    </location>
</feature>
<dbReference type="Pfam" id="PF00571">
    <property type="entry name" value="CBS"/>
    <property type="match status" value="2"/>
</dbReference>
<feature type="transmembrane region" description="Helical" evidence="9">
    <location>
        <begin position="456"/>
        <end position="480"/>
    </location>
</feature>
<dbReference type="InterPro" id="IPR006668">
    <property type="entry name" value="Mg_transptr_MgtE_intracell_dom"/>
</dbReference>
<dbReference type="SMART" id="SM00116">
    <property type="entry name" value="CBS"/>
    <property type="match status" value="2"/>
</dbReference>
<keyword evidence="13" id="KW-1185">Reference proteome</keyword>
<dbReference type="PROSITE" id="PS51371">
    <property type="entry name" value="CBS"/>
    <property type="match status" value="2"/>
</dbReference>
<comment type="caution">
    <text evidence="9">Lacks conserved residue(s) required for the propagation of feature annotation.</text>
</comment>
<keyword evidence="3 9" id="KW-0813">Transport</keyword>
<dbReference type="CDD" id="cd04606">
    <property type="entry name" value="CBS_pair_Mg_transporter"/>
    <property type="match status" value="1"/>
</dbReference>
<dbReference type="PANTHER" id="PTHR43773:SF1">
    <property type="entry name" value="MAGNESIUM TRANSPORTER MGTE"/>
    <property type="match status" value="1"/>
</dbReference>
<dbReference type="RefSeq" id="WP_206938961.1">
    <property type="nucleotide sequence ID" value="NZ_JAFLNF010000002.1"/>
</dbReference>
<feature type="domain" description="CBS" evidence="11">
    <location>
        <begin position="165"/>
        <end position="227"/>
    </location>
</feature>
<dbReference type="PANTHER" id="PTHR43773">
    <property type="entry name" value="MAGNESIUM TRANSPORTER MGTE"/>
    <property type="match status" value="1"/>
</dbReference>
<dbReference type="SMART" id="SM00924">
    <property type="entry name" value="MgtE_N"/>
    <property type="match status" value="1"/>
</dbReference>
<reference evidence="12" key="1">
    <citation type="submission" date="2021-03" db="EMBL/GenBank/DDBJ databases">
        <title>Roseibium sp. CAU 1637 isolated from Incheon.</title>
        <authorList>
            <person name="Kim W."/>
        </authorList>
    </citation>
    <scope>NUCLEOTIDE SEQUENCE</scope>
    <source>
        <strain evidence="12">CAU 1637</strain>
    </source>
</reference>
<evidence type="ECO:0000256" key="8">
    <source>
        <dbReference type="PROSITE-ProRule" id="PRU00703"/>
    </source>
</evidence>
<sequence>MSSASSSAAPADSQGPVPLAWHREPDNEPLAENEAVLRAIRQMVKEGQHRSELVELLKLWDPIDVMQMLVRLRLKQARKLFQWLPANPSIKVIAALRPEFRSLLMEESTLEQFRDILAALDPEDATEMLNGFPDDIAEELAQRLPDIEDIAYRAAFADDSAGRIMARKFVALPQSCTVDDAVAQIRAEAERIRKVFTLYVLDDEGRLVGSVELGRLLLAPEGATLQNVMSSDFIAVTPETDQEDVLRLARKRDMRTVPVMDAAGHLVGRVTPKQLTRIAAEEASEDLLLMSGVSGESKTNDSVWRIVRGRLPWLLAGLIGATVAASVVGSFEDQLARAAILAAFIPVTMSMAGNAGLQASAVAVQGIASGTLWSGDIGFRLLRELGAALINGLIAAVILACLTIAASLVIPIHAPYNLALATSMSLLCVTTIAAMVGATIPIALDKLGVDPAMATGVFITSSNDVLGVLVFFGMATAFYLG</sequence>
<dbReference type="Gene3D" id="1.10.357.20">
    <property type="entry name" value="SLC41 divalent cation transporters, integral membrane domain"/>
    <property type="match status" value="1"/>
</dbReference>
<keyword evidence="5 9" id="KW-0460">Magnesium</keyword>
<evidence type="ECO:0000256" key="4">
    <source>
        <dbReference type="ARBA" id="ARBA00022692"/>
    </source>
</evidence>
<protein>
    <recommendedName>
        <fullName evidence="9">Magnesium transporter MgtE</fullName>
    </recommendedName>
</protein>
<dbReference type="InterPro" id="IPR036739">
    <property type="entry name" value="SLC41_membr_dom_sf"/>
</dbReference>
<gene>
    <name evidence="12" type="primary">mgtE</name>
    <name evidence="12" type="ORF">J0X15_06160</name>
</gene>
<dbReference type="Gene3D" id="1.25.60.10">
    <property type="entry name" value="MgtE N-terminal domain-like"/>
    <property type="match status" value="1"/>
</dbReference>
<organism evidence="12 13">
    <name type="scientific">Roseibium limicola</name>
    <dbReference type="NCBI Taxonomy" id="2816037"/>
    <lineage>
        <taxon>Bacteria</taxon>
        <taxon>Pseudomonadati</taxon>
        <taxon>Pseudomonadota</taxon>
        <taxon>Alphaproteobacteria</taxon>
        <taxon>Hyphomicrobiales</taxon>
        <taxon>Stappiaceae</taxon>
        <taxon>Roseibium</taxon>
    </lineage>
</organism>
<comment type="function">
    <text evidence="9">Acts as a magnesium transporter.</text>
</comment>
<dbReference type="Pfam" id="PF01769">
    <property type="entry name" value="MgtE"/>
    <property type="match status" value="1"/>
</dbReference>
<comment type="subcellular location">
    <subcellularLocation>
        <location evidence="9">Cell membrane</location>
        <topology evidence="9">Multi-pass membrane protein</topology>
    </subcellularLocation>
    <subcellularLocation>
        <location evidence="1">Membrane</location>
        <topology evidence="1">Multi-pass membrane protein</topology>
    </subcellularLocation>
</comment>
<dbReference type="EMBL" id="JAFLNF010000002">
    <property type="protein sequence ID" value="MBO0344795.1"/>
    <property type="molecule type" value="Genomic_DNA"/>
</dbReference>
<dbReference type="GO" id="GO:0015095">
    <property type="term" value="F:magnesium ion transmembrane transporter activity"/>
    <property type="evidence" value="ECO:0007669"/>
    <property type="project" value="UniProtKB-UniRule"/>
</dbReference>
<evidence type="ECO:0000259" key="11">
    <source>
        <dbReference type="PROSITE" id="PS51371"/>
    </source>
</evidence>
<dbReference type="InterPro" id="IPR046342">
    <property type="entry name" value="CBS_dom_sf"/>
</dbReference>
<accession>A0A939J4I7</accession>
<dbReference type="Proteomes" id="UP000664779">
    <property type="component" value="Unassembled WGS sequence"/>
</dbReference>
<dbReference type="InterPro" id="IPR000644">
    <property type="entry name" value="CBS_dom"/>
</dbReference>
<dbReference type="AlphaFoldDB" id="A0A939J4I7"/>
<evidence type="ECO:0000256" key="10">
    <source>
        <dbReference type="SAM" id="MobiDB-lite"/>
    </source>
</evidence>
<evidence type="ECO:0000313" key="13">
    <source>
        <dbReference type="Proteomes" id="UP000664779"/>
    </source>
</evidence>
<evidence type="ECO:0000256" key="6">
    <source>
        <dbReference type="ARBA" id="ARBA00022989"/>
    </source>
</evidence>
<comment type="similarity">
    <text evidence="2 9">Belongs to the SLC41A transporter family.</text>
</comment>
<dbReference type="Gene3D" id="3.10.580.10">
    <property type="entry name" value="CBS-domain"/>
    <property type="match status" value="1"/>
</dbReference>
<dbReference type="SUPFAM" id="SSF158791">
    <property type="entry name" value="MgtE N-terminal domain-like"/>
    <property type="match status" value="1"/>
</dbReference>
<keyword evidence="9" id="KW-1003">Cell membrane</keyword>
<dbReference type="SUPFAM" id="SSF161093">
    <property type="entry name" value="MgtE membrane domain-like"/>
    <property type="match status" value="1"/>
</dbReference>
<evidence type="ECO:0000256" key="9">
    <source>
        <dbReference type="RuleBase" id="RU362011"/>
    </source>
</evidence>
<feature type="transmembrane region" description="Helical" evidence="9">
    <location>
        <begin position="418"/>
        <end position="444"/>
    </location>
</feature>
<feature type="transmembrane region" description="Helical" evidence="9">
    <location>
        <begin position="389"/>
        <end position="412"/>
    </location>
</feature>
<name>A0A939J4I7_9HYPH</name>
<comment type="caution">
    <text evidence="12">The sequence shown here is derived from an EMBL/GenBank/DDBJ whole genome shotgun (WGS) entry which is preliminary data.</text>
</comment>
<keyword evidence="9" id="KW-0479">Metal-binding</keyword>
<evidence type="ECO:0000256" key="7">
    <source>
        <dbReference type="ARBA" id="ARBA00023136"/>
    </source>
</evidence>
<keyword evidence="8" id="KW-0129">CBS domain</keyword>
<dbReference type="InterPro" id="IPR038076">
    <property type="entry name" value="MgtE_N_sf"/>
</dbReference>
<evidence type="ECO:0000313" key="12">
    <source>
        <dbReference type="EMBL" id="MBO0344795.1"/>
    </source>
</evidence>
<dbReference type="SUPFAM" id="SSF54631">
    <property type="entry name" value="CBS-domain pair"/>
    <property type="match status" value="1"/>
</dbReference>
<evidence type="ECO:0000256" key="1">
    <source>
        <dbReference type="ARBA" id="ARBA00004141"/>
    </source>
</evidence>
<proteinExistence type="inferred from homology"/>
<dbReference type="GO" id="GO:0005886">
    <property type="term" value="C:plasma membrane"/>
    <property type="evidence" value="ECO:0007669"/>
    <property type="project" value="UniProtKB-SubCell"/>
</dbReference>
<dbReference type="NCBIfam" id="TIGR00400">
    <property type="entry name" value="mgtE"/>
    <property type="match status" value="1"/>
</dbReference>